<accession>A0A6A2X656</accession>
<sequence length="92" mass="10271">MIHLLHHCYLLPPSVCNLLPVELLLGFLQEPELGKSLDGVSGGVENGGEASGVRYGVSTLKTTSLKLLPFLDLMQMMMNLRWLLLDFVWTRC</sequence>
<gene>
    <name evidence="1" type="ORF">F3Y22_tig00112114pilonHSYRG00222</name>
</gene>
<organism evidence="1 2">
    <name type="scientific">Hibiscus syriacus</name>
    <name type="common">Rose of Sharon</name>
    <dbReference type="NCBI Taxonomy" id="106335"/>
    <lineage>
        <taxon>Eukaryota</taxon>
        <taxon>Viridiplantae</taxon>
        <taxon>Streptophyta</taxon>
        <taxon>Embryophyta</taxon>
        <taxon>Tracheophyta</taxon>
        <taxon>Spermatophyta</taxon>
        <taxon>Magnoliopsida</taxon>
        <taxon>eudicotyledons</taxon>
        <taxon>Gunneridae</taxon>
        <taxon>Pentapetalae</taxon>
        <taxon>rosids</taxon>
        <taxon>malvids</taxon>
        <taxon>Malvales</taxon>
        <taxon>Malvaceae</taxon>
        <taxon>Malvoideae</taxon>
        <taxon>Hibiscus</taxon>
    </lineage>
</organism>
<dbReference type="AlphaFoldDB" id="A0A6A2X656"/>
<evidence type="ECO:0000313" key="2">
    <source>
        <dbReference type="Proteomes" id="UP000436088"/>
    </source>
</evidence>
<name>A0A6A2X656_HIBSY</name>
<keyword evidence="2" id="KW-1185">Reference proteome</keyword>
<dbReference type="Proteomes" id="UP000436088">
    <property type="component" value="Unassembled WGS sequence"/>
</dbReference>
<protein>
    <submittedName>
        <fullName evidence="1">Uncharacterized protein</fullName>
    </submittedName>
</protein>
<dbReference type="EMBL" id="VEPZ02001504">
    <property type="protein sequence ID" value="KAE8670733.1"/>
    <property type="molecule type" value="Genomic_DNA"/>
</dbReference>
<comment type="caution">
    <text evidence="1">The sequence shown here is derived from an EMBL/GenBank/DDBJ whole genome shotgun (WGS) entry which is preliminary data.</text>
</comment>
<proteinExistence type="predicted"/>
<evidence type="ECO:0000313" key="1">
    <source>
        <dbReference type="EMBL" id="KAE8670733.1"/>
    </source>
</evidence>
<reference evidence="1" key="1">
    <citation type="submission" date="2019-09" db="EMBL/GenBank/DDBJ databases">
        <title>Draft genome information of white flower Hibiscus syriacus.</title>
        <authorList>
            <person name="Kim Y.-M."/>
        </authorList>
    </citation>
    <scope>NUCLEOTIDE SEQUENCE [LARGE SCALE GENOMIC DNA]</scope>
    <source>
        <strain evidence="1">YM2019G1</strain>
    </source>
</reference>